<protein>
    <submittedName>
        <fullName evidence="2">DUF3108 domain-containing protein</fullName>
    </submittedName>
</protein>
<feature type="signal peptide" evidence="1">
    <location>
        <begin position="1"/>
        <end position="26"/>
    </location>
</feature>
<organism evidence="2 3">
    <name type="scientific">Falsiroseomonas frigidaquae</name>
    <dbReference type="NCBI Taxonomy" id="487318"/>
    <lineage>
        <taxon>Bacteria</taxon>
        <taxon>Pseudomonadati</taxon>
        <taxon>Pseudomonadota</taxon>
        <taxon>Alphaproteobacteria</taxon>
        <taxon>Acetobacterales</taxon>
        <taxon>Roseomonadaceae</taxon>
        <taxon>Falsiroseomonas</taxon>
    </lineage>
</organism>
<dbReference type="EMBL" id="JAAVTX010000005">
    <property type="protein sequence ID" value="NKE46733.1"/>
    <property type="molecule type" value="Genomic_DNA"/>
</dbReference>
<sequence length="269" mass="29147">MTDMRHCSWFLAGLLGLTLVPRGAAAESIRAIYDVYAAGMTVLQMEADFEINQAGYRIETRMRTRGVAAAFISGEQVASATGSWGRGSALPSSYRSQGVWRGKDRLVVLGWSGGNPVVEALVPPNDEEREAVPVEVRRGTIDALSAMALLSRIVAGSGACEGQAPVYDGRRRSDFAISTYGRELIRPWRAAWHGEALRCSFEGRLVAGFMRDQPRDQAAAPQRGTAWIAAPFAGAPPIPVRIEMPSRWFGTATAVLLRAEASAVAQRRQ</sequence>
<name>A0ABX1F330_9PROT</name>
<accession>A0ABX1F330</accession>
<dbReference type="RefSeq" id="WP_168051303.1">
    <property type="nucleotide sequence ID" value="NZ_JAATJR010000005.1"/>
</dbReference>
<dbReference type="Proteomes" id="UP000765160">
    <property type="component" value="Unassembled WGS sequence"/>
</dbReference>
<dbReference type="Pfam" id="PF11306">
    <property type="entry name" value="DUF3108"/>
    <property type="match status" value="1"/>
</dbReference>
<reference evidence="2 3" key="1">
    <citation type="submission" date="2020-03" db="EMBL/GenBank/DDBJ databases">
        <title>Roseomonas selenitidurans sp. nov. isolated from soil.</title>
        <authorList>
            <person name="Liu H."/>
        </authorList>
    </citation>
    <scope>NUCLEOTIDE SEQUENCE [LARGE SCALE GENOMIC DNA]</scope>
    <source>
        <strain evidence="2 3">JCM 15073</strain>
    </source>
</reference>
<keyword evidence="1" id="KW-0732">Signal</keyword>
<proteinExistence type="predicted"/>
<keyword evidence="3" id="KW-1185">Reference proteome</keyword>
<comment type="caution">
    <text evidence="2">The sequence shown here is derived from an EMBL/GenBank/DDBJ whole genome shotgun (WGS) entry which is preliminary data.</text>
</comment>
<evidence type="ECO:0000313" key="3">
    <source>
        <dbReference type="Proteomes" id="UP000765160"/>
    </source>
</evidence>
<feature type="chain" id="PRO_5046207071" evidence="1">
    <location>
        <begin position="27"/>
        <end position="269"/>
    </location>
</feature>
<gene>
    <name evidence="2" type="ORF">HB662_18270</name>
</gene>
<evidence type="ECO:0000256" key="1">
    <source>
        <dbReference type="SAM" id="SignalP"/>
    </source>
</evidence>
<evidence type="ECO:0000313" key="2">
    <source>
        <dbReference type="EMBL" id="NKE46733.1"/>
    </source>
</evidence>
<dbReference type="InterPro" id="IPR021457">
    <property type="entry name" value="DUF3108"/>
</dbReference>